<reference evidence="4" key="2">
    <citation type="submission" date="2023-05" db="EMBL/GenBank/DDBJ databases">
        <authorList>
            <consortium name="Lawrence Berkeley National Laboratory"/>
            <person name="Steindorff A."/>
            <person name="Hensen N."/>
            <person name="Bonometti L."/>
            <person name="Westerberg I."/>
            <person name="Brannstrom I.O."/>
            <person name="Guillou S."/>
            <person name="Cros-Aarteil S."/>
            <person name="Calhoun S."/>
            <person name="Haridas S."/>
            <person name="Kuo A."/>
            <person name="Mondo S."/>
            <person name="Pangilinan J."/>
            <person name="Riley R."/>
            <person name="Labutti K."/>
            <person name="Andreopoulos B."/>
            <person name="Lipzen A."/>
            <person name="Chen C."/>
            <person name="Yanf M."/>
            <person name="Daum C."/>
            <person name="Ng V."/>
            <person name="Clum A."/>
            <person name="Ohm R."/>
            <person name="Martin F."/>
            <person name="Silar P."/>
            <person name="Natvig D."/>
            <person name="Lalanne C."/>
            <person name="Gautier V."/>
            <person name="Ament-Velasquez S.L."/>
            <person name="Kruys A."/>
            <person name="Hutchinson M.I."/>
            <person name="Powell A.J."/>
            <person name="Barry K."/>
            <person name="Miller A.N."/>
            <person name="Grigoriev I.V."/>
            <person name="Debuchy R."/>
            <person name="Gladieux P."/>
            <person name="Thoren M.H."/>
            <person name="Johannesson H."/>
        </authorList>
    </citation>
    <scope>NUCLEOTIDE SEQUENCE</scope>
    <source>
        <strain evidence="4">CBS 757.83</strain>
    </source>
</reference>
<feature type="region of interest" description="Disordered" evidence="1">
    <location>
        <begin position="312"/>
        <end position="355"/>
    </location>
</feature>
<reference evidence="4" key="1">
    <citation type="journal article" date="2023" name="Mol. Phylogenet. Evol.">
        <title>Genome-scale phylogeny and comparative genomics of the fungal order Sordariales.</title>
        <authorList>
            <person name="Hensen N."/>
            <person name="Bonometti L."/>
            <person name="Westerberg I."/>
            <person name="Brannstrom I.O."/>
            <person name="Guillou S."/>
            <person name="Cros-Aarteil S."/>
            <person name="Calhoun S."/>
            <person name="Haridas S."/>
            <person name="Kuo A."/>
            <person name="Mondo S."/>
            <person name="Pangilinan J."/>
            <person name="Riley R."/>
            <person name="LaButti K."/>
            <person name="Andreopoulos B."/>
            <person name="Lipzen A."/>
            <person name="Chen C."/>
            <person name="Yan M."/>
            <person name="Daum C."/>
            <person name="Ng V."/>
            <person name="Clum A."/>
            <person name="Steindorff A."/>
            <person name="Ohm R.A."/>
            <person name="Martin F."/>
            <person name="Silar P."/>
            <person name="Natvig D.O."/>
            <person name="Lalanne C."/>
            <person name="Gautier V."/>
            <person name="Ament-Velasquez S.L."/>
            <person name="Kruys A."/>
            <person name="Hutchinson M.I."/>
            <person name="Powell A.J."/>
            <person name="Barry K."/>
            <person name="Miller A.N."/>
            <person name="Grigoriev I.V."/>
            <person name="Debuchy R."/>
            <person name="Gladieux P."/>
            <person name="Hiltunen Thoren M."/>
            <person name="Johannesson H."/>
        </authorList>
    </citation>
    <scope>NUCLEOTIDE SEQUENCE</scope>
    <source>
        <strain evidence="4">CBS 757.83</strain>
    </source>
</reference>
<keyword evidence="2" id="KW-1133">Transmembrane helix</keyword>
<feature type="signal peptide" evidence="3">
    <location>
        <begin position="1"/>
        <end position="27"/>
    </location>
</feature>
<feature type="chain" id="PRO_5043043723" evidence="3">
    <location>
        <begin position="28"/>
        <end position="355"/>
    </location>
</feature>
<name>A0AAN6PXG1_9PEZI</name>
<evidence type="ECO:0000313" key="5">
    <source>
        <dbReference type="Proteomes" id="UP001305647"/>
    </source>
</evidence>
<gene>
    <name evidence="4" type="ORF">N658DRAFT_508373</name>
</gene>
<keyword evidence="2" id="KW-0472">Membrane</keyword>
<organism evidence="4 5">
    <name type="scientific">Parathielavia hyrcaniae</name>
    <dbReference type="NCBI Taxonomy" id="113614"/>
    <lineage>
        <taxon>Eukaryota</taxon>
        <taxon>Fungi</taxon>
        <taxon>Dikarya</taxon>
        <taxon>Ascomycota</taxon>
        <taxon>Pezizomycotina</taxon>
        <taxon>Sordariomycetes</taxon>
        <taxon>Sordariomycetidae</taxon>
        <taxon>Sordariales</taxon>
        <taxon>Chaetomiaceae</taxon>
        <taxon>Parathielavia</taxon>
    </lineage>
</organism>
<feature type="compositionally biased region" description="Low complexity" evidence="1">
    <location>
        <begin position="324"/>
        <end position="338"/>
    </location>
</feature>
<dbReference type="EMBL" id="MU863646">
    <property type="protein sequence ID" value="KAK4099752.1"/>
    <property type="molecule type" value="Genomic_DNA"/>
</dbReference>
<dbReference type="Proteomes" id="UP001305647">
    <property type="component" value="Unassembled WGS sequence"/>
</dbReference>
<keyword evidence="5" id="KW-1185">Reference proteome</keyword>
<feature type="region of interest" description="Disordered" evidence="1">
    <location>
        <begin position="254"/>
        <end position="284"/>
    </location>
</feature>
<keyword evidence="3" id="KW-0732">Signal</keyword>
<evidence type="ECO:0000256" key="3">
    <source>
        <dbReference type="SAM" id="SignalP"/>
    </source>
</evidence>
<protein>
    <submittedName>
        <fullName evidence="4">Uncharacterized protein</fullName>
    </submittedName>
</protein>
<accession>A0AAN6PXG1</accession>
<feature type="transmembrane region" description="Helical" evidence="2">
    <location>
        <begin position="288"/>
        <end position="307"/>
    </location>
</feature>
<dbReference type="AlphaFoldDB" id="A0AAN6PXG1"/>
<evidence type="ECO:0000256" key="1">
    <source>
        <dbReference type="SAM" id="MobiDB-lite"/>
    </source>
</evidence>
<keyword evidence="2" id="KW-0812">Transmembrane</keyword>
<comment type="caution">
    <text evidence="4">The sequence shown here is derived from an EMBL/GenBank/DDBJ whole genome shotgun (WGS) entry which is preliminary data.</text>
</comment>
<sequence length="355" mass="35924">MAPRSSLLSISSALWLLLASSTHRAAAVPFPKDDLRAAGYGYLLPRCGGQACGYNNMYCCEAGTECYTSNGVAGCSATAGGGYQWYTTTWTITQTFTKTYQSYIPAATGPAGGGNCEPPEGSGQIACGKICCASWQYCAYEGQCMANGPAPGPTGGPGATTATGAQTVTTQFSAPYRVTSGTTATQTGTAVSATTTGAVSPGGDGGGLSGGAIAGIVVGTIAGVGLLLLICACCVVRGLWHTIMAIFGLGRKGSSDGGSTHSRRDNHGSWFGGGRPASASARKEKSKGMGLLGIGAALGTLALLLGLRRDKNKKKSGGAKTRSDVSSSYWSDSYTATSPSELKKQRQTDPSLGPP</sequence>
<evidence type="ECO:0000313" key="4">
    <source>
        <dbReference type="EMBL" id="KAK4099752.1"/>
    </source>
</evidence>
<proteinExistence type="predicted"/>
<evidence type="ECO:0000256" key="2">
    <source>
        <dbReference type="SAM" id="Phobius"/>
    </source>
</evidence>